<dbReference type="Proteomes" id="UP000030745">
    <property type="component" value="Unassembled WGS sequence"/>
</dbReference>
<gene>
    <name evidence="2" type="ORF">SPRG_09144</name>
</gene>
<name>A0A067C3G8_SAPPC</name>
<protein>
    <recommendedName>
        <fullName evidence="4">Kazal-like domain-containing protein</fullName>
    </recommendedName>
</protein>
<keyword evidence="3" id="KW-1185">Reference proteome</keyword>
<dbReference type="KEGG" id="spar:SPRG_09144"/>
<sequence>MRLSSLALGLNALAVVSAIDGRLPCDRGVLLEKAGVQTLKTCLATSNLTLDALDKAHTAALCAVPACVSVVTMASTTTTCSNGQEYAGLCDATTPTAATGPATTSPMTALPISSAASTTGVPKTPAVAPSSAPTVSLATVVAVTSAILLVQDT</sequence>
<evidence type="ECO:0000256" key="1">
    <source>
        <dbReference type="SAM" id="SignalP"/>
    </source>
</evidence>
<feature type="signal peptide" evidence="1">
    <location>
        <begin position="1"/>
        <end position="18"/>
    </location>
</feature>
<accession>A0A067C3G8</accession>
<dbReference type="OrthoDB" id="78990at2759"/>
<evidence type="ECO:0000313" key="2">
    <source>
        <dbReference type="EMBL" id="KDO25314.1"/>
    </source>
</evidence>
<dbReference type="RefSeq" id="XP_012203972.1">
    <property type="nucleotide sequence ID" value="XM_012348582.1"/>
</dbReference>
<dbReference type="VEuPathDB" id="FungiDB:SPRG_09144"/>
<evidence type="ECO:0000313" key="3">
    <source>
        <dbReference type="Proteomes" id="UP000030745"/>
    </source>
</evidence>
<organism evidence="2 3">
    <name type="scientific">Saprolegnia parasitica (strain CBS 223.65)</name>
    <dbReference type="NCBI Taxonomy" id="695850"/>
    <lineage>
        <taxon>Eukaryota</taxon>
        <taxon>Sar</taxon>
        <taxon>Stramenopiles</taxon>
        <taxon>Oomycota</taxon>
        <taxon>Saprolegniomycetes</taxon>
        <taxon>Saprolegniales</taxon>
        <taxon>Saprolegniaceae</taxon>
        <taxon>Saprolegnia</taxon>
    </lineage>
</organism>
<dbReference type="AlphaFoldDB" id="A0A067C3G8"/>
<keyword evidence="1" id="KW-0732">Signal</keyword>
<proteinExistence type="predicted"/>
<dbReference type="EMBL" id="KK583233">
    <property type="protein sequence ID" value="KDO25314.1"/>
    <property type="molecule type" value="Genomic_DNA"/>
</dbReference>
<reference evidence="2 3" key="1">
    <citation type="journal article" date="2013" name="PLoS Genet.">
        <title>Distinctive expansion of potential virulence genes in the genome of the oomycete fish pathogen Saprolegnia parasitica.</title>
        <authorList>
            <person name="Jiang R.H."/>
            <person name="de Bruijn I."/>
            <person name="Haas B.J."/>
            <person name="Belmonte R."/>
            <person name="Lobach L."/>
            <person name="Christie J."/>
            <person name="van den Ackerveken G."/>
            <person name="Bottin A."/>
            <person name="Bulone V."/>
            <person name="Diaz-Moreno S.M."/>
            <person name="Dumas B."/>
            <person name="Fan L."/>
            <person name="Gaulin E."/>
            <person name="Govers F."/>
            <person name="Grenville-Briggs L.J."/>
            <person name="Horner N.R."/>
            <person name="Levin J.Z."/>
            <person name="Mammella M."/>
            <person name="Meijer H.J."/>
            <person name="Morris P."/>
            <person name="Nusbaum C."/>
            <person name="Oome S."/>
            <person name="Phillips A.J."/>
            <person name="van Rooyen D."/>
            <person name="Rzeszutek E."/>
            <person name="Saraiva M."/>
            <person name="Secombes C.J."/>
            <person name="Seidl M.F."/>
            <person name="Snel B."/>
            <person name="Stassen J.H."/>
            <person name="Sykes S."/>
            <person name="Tripathy S."/>
            <person name="van den Berg H."/>
            <person name="Vega-Arreguin J.C."/>
            <person name="Wawra S."/>
            <person name="Young S.K."/>
            <person name="Zeng Q."/>
            <person name="Dieguez-Uribeondo J."/>
            <person name="Russ C."/>
            <person name="Tyler B.M."/>
            <person name="van West P."/>
        </authorList>
    </citation>
    <scope>NUCLEOTIDE SEQUENCE [LARGE SCALE GENOMIC DNA]</scope>
    <source>
        <strain evidence="2 3">CBS 223.65</strain>
    </source>
</reference>
<dbReference type="GeneID" id="24131337"/>
<feature type="chain" id="PRO_5001638148" description="Kazal-like domain-containing protein" evidence="1">
    <location>
        <begin position="19"/>
        <end position="153"/>
    </location>
</feature>
<evidence type="ECO:0008006" key="4">
    <source>
        <dbReference type="Google" id="ProtNLM"/>
    </source>
</evidence>